<accession>A0A1R3HL09</accession>
<protein>
    <submittedName>
        <fullName evidence="2">Uncharacterized protein</fullName>
    </submittedName>
</protein>
<feature type="region of interest" description="Disordered" evidence="1">
    <location>
        <begin position="1"/>
        <end position="21"/>
    </location>
</feature>
<sequence>MVAFNQWPSDSPMSVTRAEEA</sequence>
<organism evidence="2 3">
    <name type="scientific">Corchorus capsularis</name>
    <name type="common">Jute</name>
    <dbReference type="NCBI Taxonomy" id="210143"/>
    <lineage>
        <taxon>Eukaryota</taxon>
        <taxon>Viridiplantae</taxon>
        <taxon>Streptophyta</taxon>
        <taxon>Embryophyta</taxon>
        <taxon>Tracheophyta</taxon>
        <taxon>Spermatophyta</taxon>
        <taxon>Magnoliopsida</taxon>
        <taxon>eudicotyledons</taxon>
        <taxon>Gunneridae</taxon>
        <taxon>Pentapetalae</taxon>
        <taxon>rosids</taxon>
        <taxon>malvids</taxon>
        <taxon>Malvales</taxon>
        <taxon>Malvaceae</taxon>
        <taxon>Grewioideae</taxon>
        <taxon>Apeibeae</taxon>
        <taxon>Corchorus</taxon>
    </lineage>
</organism>
<proteinExistence type="predicted"/>
<dbReference type="AlphaFoldDB" id="A0A1R3HL09"/>
<reference evidence="2 3" key="1">
    <citation type="submission" date="2013-09" db="EMBL/GenBank/DDBJ databases">
        <title>Corchorus capsularis genome sequencing.</title>
        <authorList>
            <person name="Alam M."/>
            <person name="Haque M.S."/>
            <person name="Islam M.S."/>
            <person name="Emdad E.M."/>
            <person name="Islam M.M."/>
            <person name="Ahmed B."/>
            <person name="Halim A."/>
            <person name="Hossen Q.M.M."/>
            <person name="Hossain M.Z."/>
            <person name="Ahmed R."/>
            <person name="Khan M.M."/>
            <person name="Islam R."/>
            <person name="Rashid M.M."/>
            <person name="Khan S.A."/>
            <person name="Rahman M.S."/>
            <person name="Alam M."/>
        </authorList>
    </citation>
    <scope>NUCLEOTIDE SEQUENCE [LARGE SCALE GENOMIC DNA]</scope>
    <source>
        <strain evidence="3">cv. CVL-1</strain>
        <tissue evidence="2">Whole seedling</tissue>
    </source>
</reference>
<dbReference type="Proteomes" id="UP000188268">
    <property type="component" value="Unassembled WGS sequence"/>
</dbReference>
<dbReference type="Gramene" id="OMO71097">
    <property type="protein sequence ID" value="OMO71097"/>
    <property type="gene ID" value="CCACVL1_18442"/>
</dbReference>
<evidence type="ECO:0000313" key="2">
    <source>
        <dbReference type="EMBL" id="OMO71097.1"/>
    </source>
</evidence>
<name>A0A1R3HL09_COCAP</name>
<keyword evidence="3" id="KW-1185">Reference proteome</keyword>
<evidence type="ECO:0000256" key="1">
    <source>
        <dbReference type="SAM" id="MobiDB-lite"/>
    </source>
</evidence>
<evidence type="ECO:0000313" key="3">
    <source>
        <dbReference type="Proteomes" id="UP000188268"/>
    </source>
</evidence>
<feature type="compositionally biased region" description="Polar residues" evidence="1">
    <location>
        <begin position="1"/>
        <end position="14"/>
    </location>
</feature>
<dbReference type="EMBL" id="AWWV01011706">
    <property type="protein sequence ID" value="OMO71097.1"/>
    <property type="molecule type" value="Genomic_DNA"/>
</dbReference>
<gene>
    <name evidence="2" type="ORF">CCACVL1_18442</name>
</gene>
<comment type="caution">
    <text evidence="2">The sequence shown here is derived from an EMBL/GenBank/DDBJ whole genome shotgun (WGS) entry which is preliminary data.</text>
</comment>